<dbReference type="GeneID" id="89565574"/>
<dbReference type="AlphaFoldDB" id="A0A6N3ESJ9"/>
<dbReference type="PANTHER" id="PTHR41373:SF1">
    <property type="entry name" value="PHOSPHATIDYLGLYCEROL LYSYLTRANSFERASE C-TERMINAL DOMAIN-CONTAINING PROTEIN"/>
    <property type="match status" value="1"/>
</dbReference>
<dbReference type="PANTHER" id="PTHR41373">
    <property type="entry name" value="DUF2156 DOMAIN-CONTAINING PROTEIN"/>
    <property type="match status" value="1"/>
</dbReference>
<reference evidence="2" key="1">
    <citation type="submission" date="2019-11" db="EMBL/GenBank/DDBJ databases">
        <authorList>
            <person name="Feng L."/>
        </authorList>
    </citation>
    <scope>NUCLEOTIDE SEQUENCE</scope>
    <source>
        <strain evidence="2">IbartlettiiLFYP30</strain>
    </source>
</reference>
<dbReference type="Pfam" id="PF09924">
    <property type="entry name" value="LPG_synthase_C"/>
    <property type="match status" value="1"/>
</dbReference>
<dbReference type="InterPro" id="IPR024320">
    <property type="entry name" value="LPG_synthase_C"/>
</dbReference>
<organism evidence="2">
    <name type="scientific">Intestinibacter bartlettii</name>
    <dbReference type="NCBI Taxonomy" id="261299"/>
    <lineage>
        <taxon>Bacteria</taxon>
        <taxon>Bacillati</taxon>
        <taxon>Bacillota</taxon>
        <taxon>Clostridia</taxon>
        <taxon>Peptostreptococcales</taxon>
        <taxon>Peptostreptococcaceae</taxon>
        <taxon>Intestinibacter</taxon>
    </lineage>
</organism>
<dbReference type="RefSeq" id="WP_007287836.1">
    <property type="nucleotide sequence ID" value="NZ_CACRUE010000039.1"/>
</dbReference>
<dbReference type="Gene3D" id="3.40.630.30">
    <property type="match status" value="1"/>
</dbReference>
<gene>
    <name evidence="2" type="ORF">IBLFYP30_02638</name>
</gene>
<evidence type="ECO:0000313" key="2">
    <source>
        <dbReference type="EMBL" id="VYU42668.1"/>
    </source>
</evidence>
<name>A0A6N3ESJ9_9FIRM</name>
<feature type="domain" description="Phosphatidylglycerol lysyltransferase C-terminal" evidence="1">
    <location>
        <begin position="45"/>
        <end position="323"/>
    </location>
</feature>
<sequence length="327" mass="38949">MLITEERESINLFEQIIQQGKNSLKPQFKEITIEDREILNPYFDLVDYEACEYNFNTLYMWQHAYKTAYHIGDNFAVLVGEYEGEVFSILPLAKKEDLPKVIDFVLDYFKEIEEKLYFRGITEEVVDYLKEQYGDRFEYVAERDIFDYVYDGEILRTLKGRKNSKKRNHINYFLSEYEGRFEYRLLGKADFDDCRQLLDDWTVNKEENNNIEEGVDDERLGIEKLFAHYDEVCDRLKIAGIYIDGKLEAFTMGELLNNNMALIHIEKANPEIRGLYPYINQQFLVHEFPDVEFVNREEDMGIEGLRKAKLSYHPCKFVEKYTVREAN</sequence>
<dbReference type="InterPro" id="IPR016732">
    <property type="entry name" value="UCP018688"/>
</dbReference>
<dbReference type="PIRSF" id="PIRSF018688">
    <property type="entry name" value="UCP018688"/>
    <property type="match status" value="1"/>
</dbReference>
<dbReference type="EMBL" id="CACRUE010000039">
    <property type="protein sequence ID" value="VYU42668.1"/>
    <property type="molecule type" value="Genomic_DNA"/>
</dbReference>
<evidence type="ECO:0000259" key="1">
    <source>
        <dbReference type="Pfam" id="PF09924"/>
    </source>
</evidence>
<accession>A0A6N3ESJ9</accession>
<dbReference type="SUPFAM" id="SSF55729">
    <property type="entry name" value="Acyl-CoA N-acyltransferases (Nat)"/>
    <property type="match status" value="2"/>
</dbReference>
<proteinExistence type="predicted"/>
<dbReference type="InterPro" id="IPR016181">
    <property type="entry name" value="Acyl_CoA_acyltransferase"/>
</dbReference>
<protein>
    <recommendedName>
        <fullName evidence="1">Phosphatidylglycerol lysyltransferase C-terminal domain-containing protein</fullName>
    </recommendedName>
</protein>